<keyword evidence="4 8" id="KW-0808">Transferase</keyword>
<dbReference type="InterPro" id="IPR015421">
    <property type="entry name" value="PyrdxlP-dep_Trfase_major"/>
</dbReference>
<dbReference type="InterPro" id="IPR020578">
    <property type="entry name" value="Aminotrans_V_PyrdxlP_BS"/>
</dbReference>
<comment type="cofactor">
    <cofactor evidence="1 7">
        <name>pyridoxal 5'-phosphate</name>
        <dbReference type="ChEBI" id="CHEBI:597326"/>
    </cofactor>
</comment>
<dbReference type="PATRIC" id="fig|1555112.3.peg.1439"/>
<comment type="function">
    <text evidence="8">Catalyzes the removal of elemental sulfur and selenium atoms from L-cysteine, L-cystine, L-selenocysteine, and L-selenocystine to produce L-alanine.</text>
</comment>
<organism evidence="10 11">
    <name type="scientific">Limnochorda pilosa</name>
    <dbReference type="NCBI Taxonomy" id="1555112"/>
    <lineage>
        <taxon>Bacteria</taxon>
        <taxon>Bacillati</taxon>
        <taxon>Bacillota</taxon>
        <taxon>Limnochordia</taxon>
        <taxon>Limnochordales</taxon>
        <taxon>Limnochordaceae</taxon>
        <taxon>Limnochorda</taxon>
    </lineage>
</organism>
<evidence type="ECO:0000256" key="4">
    <source>
        <dbReference type="ARBA" id="ARBA00022679"/>
    </source>
</evidence>
<evidence type="ECO:0000256" key="6">
    <source>
        <dbReference type="ARBA" id="ARBA00050776"/>
    </source>
</evidence>
<evidence type="ECO:0000313" key="10">
    <source>
        <dbReference type="EMBL" id="BAS27252.1"/>
    </source>
</evidence>
<dbReference type="GO" id="GO:0031071">
    <property type="term" value="F:cysteine desulfurase activity"/>
    <property type="evidence" value="ECO:0007669"/>
    <property type="project" value="UniProtKB-UniRule"/>
</dbReference>
<dbReference type="InterPro" id="IPR015424">
    <property type="entry name" value="PyrdxlP-dep_Trfase"/>
</dbReference>
<name>A0A0K2SJR8_LIMPI</name>
<evidence type="ECO:0000259" key="9">
    <source>
        <dbReference type="Pfam" id="PF00266"/>
    </source>
</evidence>
<keyword evidence="5 8" id="KW-0663">Pyridoxal phosphate</keyword>
<dbReference type="GO" id="GO:0006534">
    <property type="term" value="P:cysteine metabolic process"/>
    <property type="evidence" value="ECO:0007669"/>
    <property type="project" value="UniProtKB-UniRule"/>
</dbReference>
<dbReference type="Proteomes" id="UP000065807">
    <property type="component" value="Chromosome"/>
</dbReference>
<dbReference type="InterPro" id="IPR010970">
    <property type="entry name" value="Cys_dSase_SufS"/>
</dbReference>
<reference evidence="11" key="1">
    <citation type="submission" date="2015-07" db="EMBL/GenBank/DDBJ databases">
        <title>Complete genome sequence and phylogenetic analysis of Limnochorda pilosa.</title>
        <authorList>
            <person name="Watanabe M."/>
            <person name="Kojima H."/>
            <person name="Fukui M."/>
        </authorList>
    </citation>
    <scope>NUCLEOTIDE SEQUENCE [LARGE SCALE GENOMIC DNA]</scope>
    <source>
        <strain evidence="11">HC45</strain>
    </source>
</reference>
<dbReference type="PANTHER" id="PTHR43586">
    <property type="entry name" value="CYSTEINE DESULFURASE"/>
    <property type="match status" value="1"/>
</dbReference>
<dbReference type="EC" id="2.8.1.7" evidence="3 8"/>
<dbReference type="AlphaFoldDB" id="A0A0K2SJR8"/>
<reference evidence="11" key="2">
    <citation type="journal article" date="2016" name="Int. J. Syst. Evol. Microbiol.">
        <title>Complete genome sequence and cell structure of Limnochorda pilosa, a Gram-negative spore-former within the phylum Firmicutes.</title>
        <authorList>
            <person name="Watanabe M."/>
            <person name="Kojima H."/>
            <person name="Fukui M."/>
        </authorList>
    </citation>
    <scope>NUCLEOTIDE SEQUENCE [LARGE SCALE GENOMIC DNA]</scope>
    <source>
        <strain evidence="11">HC45</strain>
    </source>
</reference>
<dbReference type="Gene3D" id="3.40.640.10">
    <property type="entry name" value="Type I PLP-dependent aspartate aminotransferase-like (Major domain)"/>
    <property type="match status" value="1"/>
</dbReference>
<dbReference type="STRING" id="1555112.LIP_1401"/>
<evidence type="ECO:0000256" key="8">
    <source>
        <dbReference type="RuleBase" id="RU004506"/>
    </source>
</evidence>
<protein>
    <recommendedName>
        <fullName evidence="3 8">Cysteine desulfurase</fullName>
        <ecNumber evidence="3 8">2.8.1.7</ecNumber>
    </recommendedName>
</protein>
<evidence type="ECO:0000256" key="7">
    <source>
        <dbReference type="RuleBase" id="RU004504"/>
    </source>
</evidence>
<evidence type="ECO:0000256" key="5">
    <source>
        <dbReference type="ARBA" id="ARBA00022898"/>
    </source>
</evidence>
<dbReference type="SUPFAM" id="SSF53383">
    <property type="entry name" value="PLP-dependent transferases"/>
    <property type="match status" value="1"/>
</dbReference>
<dbReference type="OrthoDB" id="9804366at2"/>
<dbReference type="InterPro" id="IPR000192">
    <property type="entry name" value="Aminotrans_V_dom"/>
</dbReference>
<evidence type="ECO:0000256" key="1">
    <source>
        <dbReference type="ARBA" id="ARBA00001933"/>
    </source>
</evidence>
<sequence length="408" mass="44960">MDVEAVRRQFPILSQEVNGHPLVYLDSAATSQKPLAVIEAVDRYYREYNANVHRGIHTLSERATEAMEEARAKVARFIHAPAPEQLVFVNNATEAINLVAYSYGSRLAEGDEILLTPMEHHSNLVPWQLAARRTGARLRFIPLLPDGTLDLSQMDRLLGPRTRLVAVTHVSNVLGTINPVGDIAAAAHRQGVPVLVDGAQSVPHMPVDVQALDCDFLAFSGHKMLGPMGIGVLYGKRELLERMDPFLAGGEMISEAELECSTWQELPYKFEGGTPHVVGAIGLGAAVDFLEGLGMDEVFRHEQDLVRHALKVLREVDGVQIYGPEPPRGGVIAFNLGELHPHDLSTVLDQEGIAIRVGHHCAQPLTRWLDVPATARASFYVYTTRDEIDVLARALEHAKEFFGHVVER</sequence>
<dbReference type="CDD" id="cd06453">
    <property type="entry name" value="SufS_like"/>
    <property type="match status" value="1"/>
</dbReference>
<evidence type="ECO:0000256" key="3">
    <source>
        <dbReference type="ARBA" id="ARBA00012239"/>
    </source>
</evidence>
<dbReference type="Pfam" id="PF00266">
    <property type="entry name" value="Aminotran_5"/>
    <property type="match status" value="1"/>
</dbReference>
<dbReference type="NCBIfam" id="TIGR01979">
    <property type="entry name" value="sufS"/>
    <property type="match status" value="1"/>
</dbReference>
<gene>
    <name evidence="10" type="ORF">LIP_1401</name>
</gene>
<comment type="similarity">
    <text evidence="2 8">Belongs to the class-V pyridoxal-phosphate-dependent aminotransferase family. Csd subfamily.</text>
</comment>
<comment type="catalytic activity">
    <reaction evidence="6 8">
        <text>(sulfur carrier)-H + L-cysteine = (sulfur carrier)-SH + L-alanine</text>
        <dbReference type="Rhea" id="RHEA:43892"/>
        <dbReference type="Rhea" id="RHEA-COMP:14737"/>
        <dbReference type="Rhea" id="RHEA-COMP:14739"/>
        <dbReference type="ChEBI" id="CHEBI:29917"/>
        <dbReference type="ChEBI" id="CHEBI:35235"/>
        <dbReference type="ChEBI" id="CHEBI:57972"/>
        <dbReference type="ChEBI" id="CHEBI:64428"/>
        <dbReference type="EC" id="2.8.1.7"/>
    </reaction>
</comment>
<dbReference type="EMBL" id="AP014924">
    <property type="protein sequence ID" value="BAS27252.1"/>
    <property type="molecule type" value="Genomic_DNA"/>
</dbReference>
<evidence type="ECO:0000313" key="11">
    <source>
        <dbReference type="Proteomes" id="UP000065807"/>
    </source>
</evidence>
<dbReference type="KEGG" id="lpil:LIP_1401"/>
<keyword evidence="11" id="KW-1185">Reference proteome</keyword>
<evidence type="ECO:0000256" key="2">
    <source>
        <dbReference type="ARBA" id="ARBA00010447"/>
    </source>
</evidence>
<accession>A0A0K2SJR8</accession>
<dbReference type="InterPro" id="IPR015422">
    <property type="entry name" value="PyrdxlP-dep_Trfase_small"/>
</dbReference>
<dbReference type="Gene3D" id="3.90.1150.10">
    <property type="entry name" value="Aspartate Aminotransferase, domain 1"/>
    <property type="match status" value="1"/>
</dbReference>
<dbReference type="PROSITE" id="PS00595">
    <property type="entry name" value="AA_TRANSFER_CLASS_5"/>
    <property type="match status" value="1"/>
</dbReference>
<feature type="domain" description="Aminotransferase class V" evidence="9">
    <location>
        <begin position="23"/>
        <end position="391"/>
    </location>
</feature>
<dbReference type="PANTHER" id="PTHR43586:SF8">
    <property type="entry name" value="CYSTEINE DESULFURASE 1, CHLOROPLASTIC"/>
    <property type="match status" value="1"/>
</dbReference>
<dbReference type="GO" id="GO:0030170">
    <property type="term" value="F:pyridoxal phosphate binding"/>
    <property type="evidence" value="ECO:0007669"/>
    <property type="project" value="UniProtKB-UniRule"/>
</dbReference>
<dbReference type="RefSeq" id="WP_068135850.1">
    <property type="nucleotide sequence ID" value="NZ_AP014924.1"/>
</dbReference>
<proteinExistence type="inferred from homology"/>